<evidence type="ECO:0000259" key="10">
    <source>
        <dbReference type="Pfam" id="PF07715"/>
    </source>
</evidence>
<dbReference type="InterPro" id="IPR023996">
    <property type="entry name" value="TonB-dep_OMP_SusC/RagA"/>
</dbReference>
<protein>
    <submittedName>
        <fullName evidence="11">TonB-linked outer membrane, SusC/RagA family protein</fullName>
    </submittedName>
</protein>
<dbReference type="PANTHER" id="PTHR30069">
    <property type="entry name" value="TONB-DEPENDENT OUTER MEMBRANE RECEPTOR"/>
    <property type="match status" value="1"/>
</dbReference>
<evidence type="ECO:0000256" key="2">
    <source>
        <dbReference type="ARBA" id="ARBA00022448"/>
    </source>
</evidence>
<evidence type="ECO:0000313" key="11">
    <source>
        <dbReference type="EMBL" id="EXZ74958.1"/>
    </source>
</evidence>
<dbReference type="Proteomes" id="UP000020938">
    <property type="component" value="Unassembled WGS sequence"/>
</dbReference>
<dbReference type="InterPro" id="IPR037066">
    <property type="entry name" value="Plug_dom_sf"/>
</dbReference>
<evidence type="ECO:0000256" key="4">
    <source>
        <dbReference type="ARBA" id="ARBA00022692"/>
    </source>
</evidence>
<comment type="caution">
    <text evidence="11">The sequence shown here is derived from an EMBL/GenBank/DDBJ whole genome shotgun (WGS) entry which is preliminary data.</text>
</comment>
<feature type="signal peptide" evidence="9">
    <location>
        <begin position="1"/>
        <end position="23"/>
    </location>
</feature>
<evidence type="ECO:0000256" key="9">
    <source>
        <dbReference type="SAM" id="SignalP"/>
    </source>
</evidence>
<dbReference type="FunFam" id="2.60.40.1120:FF:000003">
    <property type="entry name" value="Outer membrane protein Omp121"/>
    <property type="match status" value="1"/>
</dbReference>
<dbReference type="GO" id="GO:0015344">
    <property type="term" value="F:siderophore uptake transmembrane transporter activity"/>
    <property type="evidence" value="ECO:0007669"/>
    <property type="project" value="TreeGrafter"/>
</dbReference>
<sequence length="1095" mass="122555">MIQRNCIVLFLLLLCMLNLSAQAQEKRITASFSDISLSEAMWRIEQSIGYTFFYDATQVRVEQKVSLECKDEKLSVALDKMLRPIRLSFDIINTQIAIFNQDDFLPPLGIRVRGKVLDEEGAAIIGANVTVEGTTKGTVTDIEGYFALEAPPDASIVVSFIGYKQQKIKVKGGSLLSVKMEVDAIALQEIVVVGYGTQKKINLTGAVSQVEGQVLENRPIQNVSIGIQGWMPGVTIVSGEGRPGQDGGVIRVRGIGTLNDANPYILVDGLETGTLNSIDPNDVESVSVLKDAASAAIYGSKASNGVILITTKRGKTGKPRIIYNGYVSLQNPTMLQDLMSSYDYARFYDKALVEYGRPPHFDTVGDGKVYEKFKDGSDPYNYPNTDWYDLAYRTGIQHSHNMNVSGGTDYLKYLMSIGCLKQEGTLPNAARQQFNGRTNLDVKLNSRLNVHVNMAYINNDYTDPNSSYGEDGSEQIVMRLGKMAPWIVARYEDGTWGTISDGSPIAWLDVDQTVRRENQNFSGILSADYTLFNGLVATLTGAYVNNRQHYKAFRKFIQYNPNKKSDPNRLNENYYGWHRATFDVLLNYDKRFGRHGLKTLAGWHTEKYTYNESKAERSNFPNNDLTDMNAGDAATMKNSGYSRELAMISWFGRVNYDYAGKYLFEANIRADASSRFAKGHRWGYFPSFSAAWRISEEAFMEEAVGWLTDLKIRGSYGNLGNQSALSDFYPWMNSYDLDAHYSLNGSLQTGYHQKNYKIATISWEKARTWGVGIDATLFGKLTVGLDYYDRKTTGIIMDVPVPAEFGLGAYKDNVGAMVNRGVELTLNYNESWDDWSFGVSANLAYNKNKVLYLDGVQSLADGDLKVKQVGAAYGTYRLYKTGGFFQSDEEAKRWQEKHKNDAGYPFKRDFKAGDLIYMDTNEDGLINADDRVLCGSSNPSYTFGLNLSAGYKSIDCSVMLTGVGDVKRMIDINGFGGEWSGDDCHPNNIWLDAWTPDNRDAKMPRIAVGKTSNNLEYSDFWLQDGSYLRLKNLQLGYTLPKKILKSMGVENLRVYYSGENLLTFHKMMVEADPELGNLYGFPINRSHAFGVNITF</sequence>
<organism evidence="11 12">
    <name type="scientific">Bacteroides fragilis str. 3976T8</name>
    <dbReference type="NCBI Taxonomy" id="1339314"/>
    <lineage>
        <taxon>Bacteria</taxon>
        <taxon>Pseudomonadati</taxon>
        <taxon>Bacteroidota</taxon>
        <taxon>Bacteroidia</taxon>
        <taxon>Bacteroidales</taxon>
        <taxon>Bacteroidaceae</taxon>
        <taxon>Bacteroides</taxon>
    </lineage>
</organism>
<evidence type="ECO:0000313" key="12">
    <source>
        <dbReference type="Proteomes" id="UP000020938"/>
    </source>
</evidence>
<dbReference type="InterPro" id="IPR036942">
    <property type="entry name" value="Beta-barrel_TonB_sf"/>
</dbReference>
<reference evidence="11 12" key="1">
    <citation type="submission" date="2014-02" db="EMBL/GenBank/DDBJ databases">
        <authorList>
            <person name="Sears C."/>
            <person name="Carroll K."/>
            <person name="Sack B.R."/>
            <person name="Qadri F."/>
            <person name="Myers L.L."/>
            <person name="Chung G.-T."/>
            <person name="Escheverria P."/>
            <person name="Fraser C.M."/>
            <person name="Sadzewicz L."/>
            <person name="Shefchek K.A."/>
            <person name="Tallon L."/>
            <person name="Das S.P."/>
            <person name="Daugherty S."/>
            <person name="Mongodin E.F."/>
        </authorList>
    </citation>
    <scope>NUCLEOTIDE SEQUENCE [LARGE SCALE GENOMIC DNA]</scope>
    <source>
        <strain evidence="11 12">3976T8</strain>
    </source>
</reference>
<keyword evidence="2 8" id="KW-0813">Transport</keyword>
<feature type="domain" description="TonB-dependent receptor plug" evidence="10">
    <location>
        <begin position="200"/>
        <end position="306"/>
    </location>
</feature>
<dbReference type="SUPFAM" id="SSF56935">
    <property type="entry name" value="Porins"/>
    <property type="match status" value="1"/>
</dbReference>
<keyword evidence="5 9" id="KW-0732">Signal</keyword>
<dbReference type="AlphaFoldDB" id="A0A016B0S0"/>
<keyword evidence="6 8" id="KW-0472">Membrane</keyword>
<dbReference type="GO" id="GO:0044718">
    <property type="term" value="P:siderophore transmembrane transport"/>
    <property type="evidence" value="ECO:0007669"/>
    <property type="project" value="TreeGrafter"/>
</dbReference>
<keyword evidence="4 8" id="KW-0812">Transmembrane</keyword>
<keyword evidence="7 8" id="KW-0998">Cell outer membrane</keyword>
<dbReference type="InterPro" id="IPR023997">
    <property type="entry name" value="TonB-dep_OMP_SusC/RagA_CS"/>
</dbReference>
<dbReference type="InterPro" id="IPR008969">
    <property type="entry name" value="CarboxyPept-like_regulatory"/>
</dbReference>
<feature type="chain" id="PRO_5001480948" evidence="9">
    <location>
        <begin position="24"/>
        <end position="1095"/>
    </location>
</feature>
<dbReference type="SUPFAM" id="SSF49464">
    <property type="entry name" value="Carboxypeptidase regulatory domain-like"/>
    <property type="match status" value="1"/>
</dbReference>
<dbReference type="PANTHER" id="PTHR30069:SF29">
    <property type="entry name" value="HEMOGLOBIN AND HEMOGLOBIN-HAPTOGLOBIN-BINDING PROTEIN 1-RELATED"/>
    <property type="match status" value="1"/>
</dbReference>
<evidence type="ECO:0000256" key="1">
    <source>
        <dbReference type="ARBA" id="ARBA00004571"/>
    </source>
</evidence>
<keyword evidence="3 8" id="KW-1134">Transmembrane beta strand</keyword>
<dbReference type="PATRIC" id="fig|1339314.3.peg.873"/>
<dbReference type="GO" id="GO:0009279">
    <property type="term" value="C:cell outer membrane"/>
    <property type="evidence" value="ECO:0007669"/>
    <property type="project" value="UniProtKB-SubCell"/>
</dbReference>
<proteinExistence type="inferred from homology"/>
<dbReference type="Pfam" id="PF07715">
    <property type="entry name" value="Plug"/>
    <property type="match status" value="1"/>
</dbReference>
<dbReference type="EMBL" id="JGDS01000034">
    <property type="protein sequence ID" value="EXZ74958.1"/>
    <property type="molecule type" value="Genomic_DNA"/>
</dbReference>
<dbReference type="InterPro" id="IPR039426">
    <property type="entry name" value="TonB-dep_rcpt-like"/>
</dbReference>
<dbReference type="Pfam" id="PF13715">
    <property type="entry name" value="CarbopepD_reg_2"/>
    <property type="match status" value="1"/>
</dbReference>
<dbReference type="InterPro" id="IPR012910">
    <property type="entry name" value="Plug_dom"/>
</dbReference>
<dbReference type="PROSITE" id="PS52016">
    <property type="entry name" value="TONB_DEPENDENT_REC_3"/>
    <property type="match status" value="1"/>
</dbReference>
<evidence type="ECO:0000256" key="7">
    <source>
        <dbReference type="ARBA" id="ARBA00023237"/>
    </source>
</evidence>
<evidence type="ECO:0000256" key="8">
    <source>
        <dbReference type="PROSITE-ProRule" id="PRU01360"/>
    </source>
</evidence>
<comment type="subcellular location">
    <subcellularLocation>
        <location evidence="1 8">Cell outer membrane</location>
        <topology evidence="1 8">Multi-pass membrane protein</topology>
    </subcellularLocation>
</comment>
<comment type="similarity">
    <text evidence="8">Belongs to the TonB-dependent receptor family.</text>
</comment>
<dbReference type="Gene3D" id="2.170.130.10">
    <property type="entry name" value="TonB-dependent receptor, plug domain"/>
    <property type="match status" value="1"/>
</dbReference>
<dbReference type="NCBIfam" id="TIGR04057">
    <property type="entry name" value="SusC_RagA_signa"/>
    <property type="match status" value="1"/>
</dbReference>
<accession>A0A016B0S0</accession>
<dbReference type="NCBIfam" id="TIGR04056">
    <property type="entry name" value="OMP_RagA_SusC"/>
    <property type="match status" value="1"/>
</dbReference>
<dbReference type="Gene3D" id="2.60.40.1120">
    <property type="entry name" value="Carboxypeptidase-like, regulatory domain"/>
    <property type="match status" value="1"/>
</dbReference>
<dbReference type="Gene3D" id="2.40.170.20">
    <property type="entry name" value="TonB-dependent receptor, beta-barrel domain"/>
    <property type="match status" value="1"/>
</dbReference>
<gene>
    <name evidence="11" type="ORF">M123_0628</name>
</gene>
<evidence type="ECO:0000256" key="6">
    <source>
        <dbReference type="ARBA" id="ARBA00023136"/>
    </source>
</evidence>
<name>A0A016B0S0_BACFG</name>
<evidence type="ECO:0000256" key="3">
    <source>
        <dbReference type="ARBA" id="ARBA00022452"/>
    </source>
</evidence>
<dbReference type="RefSeq" id="WP_032597669.1">
    <property type="nucleotide sequence ID" value="NZ_JGDS01000034.1"/>
</dbReference>
<evidence type="ECO:0000256" key="5">
    <source>
        <dbReference type="ARBA" id="ARBA00022729"/>
    </source>
</evidence>